<feature type="transmembrane region" description="Helical" evidence="1">
    <location>
        <begin position="97"/>
        <end position="113"/>
    </location>
</feature>
<sequence length="200" mass="21591">MLATLAAALVAMYLTTNALQKAEAATSAAAFAILLVTAAIRTNSPLWRRGAVKIATTRREALWQTTLLVMLAYLWCALAFYAVYLGTTLRWQHGWEYGSAMLLVAVAHAIYLWRLADPNASVSTPHAIDRAVRLAACQAIAIALGLIWLIQSGKLSSVKGDWAANQLFLAGGFAVMCLSVIIIKTHAALSERLAHSALQR</sequence>
<name>N0BAM3_9HYPH</name>
<evidence type="ECO:0000313" key="2">
    <source>
        <dbReference type="EMBL" id="AGK60033.1"/>
    </source>
</evidence>
<evidence type="ECO:0000256" key="1">
    <source>
        <dbReference type="SAM" id="Phobius"/>
    </source>
</evidence>
<gene>
    <name evidence="2" type="ORF">HYPDE_41833</name>
</gene>
<keyword evidence="1" id="KW-0812">Transmembrane</keyword>
<feature type="transmembrane region" description="Helical" evidence="1">
    <location>
        <begin position="163"/>
        <end position="183"/>
    </location>
</feature>
<dbReference type="HOGENOM" id="CLU_1249233_0_0_5"/>
<evidence type="ECO:0000313" key="3">
    <source>
        <dbReference type="Proteomes" id="UP000005952"/>
    </source>
</evidence>
<dbReference type="AlphaFoldDB" id="N0BAM3"/>
<accession>N0BAM3</accession>
<dbReference type="Proteomes" id="UP000005952">
    <property type="component" value="Chromosome"/>
</dbReference>
<feature type="transmembrane region" description="Helical" evidence="1">
    <location>
        <begin position="28"/>
        <end position="46"/>
    </location>
</feature>
<keyword evidence="1" id="KW-0472">Membrane</keyword>
<keyword evidence="1" id="KW-1133">Transmembrane helix</keyword>
<organism evidence="2 3">
    <name type="scientific">Hyphomicrobium denitrificans 1NES1</name>
    <dbReference type="NCBI Taxonomy" id="670307"/>
    <lineage>
        <taxon>Bacteria</taxon>
        <taxon>Pseudomonadati</taxon>
        <taxon>Pseudomonadota</taxon>
        <taxon>Alphaproteobacteria</taxon>
        <taxon>Hyphomicrobiales</taxon>
        <taxon>Hyphomicrobiaceae</taxon>
        <taxon>Hyphomicrobium</taxon>
    </lineage>
</organism>
<dbReference type="KEGG" id="hdt:HYPDE_41833"/>
<dbReference type="EMBL" id="CP005587">
    <property type="protein sequence ID" value="AGK60033.1"/>
    <property type="molecule type" value="Genomic_DNA"/>
</dbReference>
<protein>
    <submittedName>
        <fullName evidence="2">Uncharacterized protein</fullName>
    </submittedName>
</protein>
<reference evidence="2 3" key="1">
    <citation type="journal article" date="2013" name="Genome Announc.">
        <title>Genome sequences for three denitrifying bacterial strains isolated from a uranium- and nitrate-contaminated subsurface environment.</title>
        <authorList>
            <person name="Venkatramanan R."/>
            <person name="Prakash O."/>
            <person name="Woyke T."/>
            <person name="Chain P."/>
            <person name="Goodwin L.A."/>
            <person name="Watson D."/>
            <person name="Brooks S."/>
            <person name="Kostka J.E."/>
            <person name="Green S.J."/>
        </authorList>
    </citation>
    <scope>NUCLEOTIDE SEQUENCE [LARGE SCALE GENOMIC DNA]</scope>
    <source>
        <strain evidence="2 3">1NES1</strain>
    </source>
</reference>
<feature type="transmembrane region" description="Helical" evidence="1">
    <location>
        <begin position="134"/>
        <end position="151"/>
    </location>
</feature>
<feature type="transmembrane region" description="Helical" evidence="1">
    <location>
        <begin position="67"/>
        <end position="85"/>
    </location>
</feature>
<keyword evidence="3" id="KW-1185">Reference proteome</keyword>
<proteinExistence type="predicted"/>